<dbReference type="PROSITE" id="PS50104">
    <property type="entry name" value="TIR"/>
    <property type="match status" value="1"/>
</dbReference>
<dbReference type="Pfam" id="PF23598">
    <property type="entry name" value="LRR_14"/>
    <property type="match status" value="1"/>
</dbReference>
<keyword evidence="3" id="KW-0611">Plant defense</keyword>
<proteinExistence type="predicted"/>
<evidence type="ECO:0000256" key="1">
    <source>
        <dbReference type="ARBA" id="ARBA00022614"/>
    </source>
</evidence>
<gene>
    <name evidence="5" type="ORF">ACJRO7_020552</name>
</gene>
<comment type="caution">
    <text evidence="5">The sequence shown here is derived from an EMBL/GenBank/DDBJ whole genome shotgun (WGS) entry which is preliminary data.</text>
</comment>
<reference evidence="5 6" key="1">
    <citation type="submission" date="2024-11" db="EMBL/GenBank/DDBJ databases">
        <title>Chromosome-level genome assembly of Eucalyptus globulus Labill. provides insights into its genome evolution.</title>
        <authorList>
            <person name="Li X."/>
        </authorList>
    </citation>
    <scope>NUCLEOTIDE SEQUENCE [LARGE SCALE GENOMIC DNA]</scope>
    <source>
        <strain evidence="5">CL2024</strain>
        <tissue evidence="5">Fresh tender leaves</tissue>
    </source>
</reference>
<dbReference type="SUPFAM" id="SSF52200">
    <property type="entry name" value="Toll/Interleukin receptor TIR domain"/>
    <property type="match status" value="1"/>
</dbReference>
<dbReference type="InterPro" id="IPR002182">
    <property type="entry name" value="NB-ARC"/>
</dbReference>
<keyword evidence="2" id="KW-0677">Repeat</keyword>
<dbReference type="Pfam" id="PF01582">
    <property type="entry name" value="TIR"/>
    <property type="match status" value="1"/>
</dbReference>
<dbReference type="InterPro" id="IPR044974">
    <property type="entry name" value="Disease_R_plants"/>
</dbReference>
<dbReference type="PANTHER" id="PTHR11017:SF570">
    <property type="entry name" value="DISEASE RESISTANCE PROTEIN (TIR-NBS CLASS)-RELATED"/>
    <property type="match status" value="1"/>
</dbReference>
<feature type="domain" description="TIR" evidence="4">
    <location>
        <begin position="7"/>
        <end position="145"/>
    </location>
</feature>
<dbReference type="PANTHER" id="PTHR11017">
    <property type="entry name" value="LEUCINE-RICH REPEAT-CONTAINING PROTEIN"/>
    <property type="match status" value="1"/>
</dbReference>
<dbReference type="SMART" id="SM00255">
    <property type="entry name" value="TIR"/>
    <property type="match status" value="1"/>
</dbReference>
<dbReference type="InterPro" id="IPR055414">
    <property type="entry name" value="LRR_R13L4/SHOC2-like"/>
</dbReference>
<dbReference type="InterPro" id="IPR042197">
    <property type="entry name" value="Apaf_helical"/>
</dbReference>
<dbReference type="SUPFAM" id="SSF52540">
    <property type="entry name" value="P-loop containing nucleoside triphosphate hydrolases"/>
    <property type="match status" value="1"/>
</dbReference>
<dbReference type="Gene3D" id="3.40.50.10140">
    <property type="entry name" value="Toll/interleukin-1 receptor homology (TIR) domain"/>
    <property type="match status" value="1"/>
</dbReference>
<dbReference type="InterPro" id="IPR035897">
    <property type="entry name" value="Toll_tir_struct_dom_sf"/>
</dbReference>
<keyword evidence="6" id="KW-1185">Reference proteome</keyword>
<dbReference type="InterPro" id="IPR032675">
    <property type="entry name" value="LRR_dom_sf"/>
</dbReference>
<accession>A0ABD3KTK0</accession>
<dbReference type="Proteomes" id="UP001634007">
    <property type="component" value="Unassembled WGS sequence"/>
</dbReference>
<keyword evidence="1" id="KW-0433">Leucine-rich repeat</keyword>
<dbReference type="Gene3D" id="3.80.10.10">
    <property type="entry name" value="Ribonuclease Inhibitor"/>
    <property type="match status" value="3"/>
</dbReference>
<dbReference type="PRINTS" id="PR00364">
    <property type="entry name" value="DISEASERSIST"/>
</dbReference>
<evidence type="ECO:0000256" key="2">
    <source>
        <dbReference type="ARBA" id="ARBA00022737"/>
    </source>
</evidence>
<dbReference type="InterPro" id="IPR036390">
    <property type="entry name" value="WH_DNA-bd_sf"/>
</dbReference>
<name>A0ABD3KTK0_EUCGL</name>
<protein>
    <recommendedName>
        <fullName evidence="4">TIR domain-containing protein</fullName>
    </recommendedName>
</protein>
<evidence type="ECO:0000313" key="5">
    <source>
        <dbReference type="EMBL" id="KAL3739170.1"/>
    </source>
</evidence>
<dbReference type="Gene3D" id="1.10.8.430">
    <property type="entry name" value="Helical domain of apoptotic protease-activating factors"/>
    <property type="match status" value="1"/>
</dbReference>
<dbReference type="InterPro" id="IPR058192">
    <property type="entry name" value="WHD_ROQ1-like"/>
</dbReference>
<sequence>MEKSSGYEYEVFLSFRGPDTRSDFTDYLYISMIDARIRAYKDDEELRIGEEIGGQLLHAIEQSKISIPIFSKGYADSTWCLRELLKMVESKNTRRHKIMPIFYDVAPSEVKYQTNHYGDPIVSHANKKGKGEFAKEVVNNVLTELKAAYLEVYDCLVEVDNHVDEIMSMIDTHNDETNIVGIYGIGGVGKTTLATIVYNKLSNDFANYCFISNIRETEIKHLQNQLISNILKKKWPHINDIMEGKKVIEERLCSKKVLLLLDDVDKAFQLDALVQKQEWFGKGSKIIITNRYEGILNVPTLVDGTYELTCMDFDHSLQLFSKHAFRRDYPLEQYIYHSEIAINICGGLPLAIEIVGSLLSGKEVKEWDAILKELEKFPQEDVHKKLMISIEALNEDQKKIFLDVACFFIGFDKRIVIHMWESCEFLPHQSLGILQQRSLIKIREDNQMWMHDWLRDIGRHSIQQASDKKPEKQQWVWTHTQASEIMEKMQIGGNVRGIDSIEAKCLKLDEVSKYSLIKECIARLFNLRFLQVDSKDLDRKTKSCLTQVGHFLCYRCLNFFKTTFGPLILPELRWISWNYFPMIFKLPNFSPRKLVILDLSMSKITEKWNGWSHIKLAKNLKVLNLTECQKLQKTPDFSFHENLERLILERCECFVQIDPSISHLKKLVFLNLKYCHNLQKLPDEMGALESLMELLLDYTSIEEIPEWRRMKKLEILSLDTCTSLSRFSLVGCTASAAKLSLVDIRLTQLPKSIENFNSLIELHLSRSRIEELPNSIGNMKNLKVLKMGNSFVKKLPSAIGMLEKLEELEVGGPYFGGEIPGNIGKLPFLRILVLRGSLDHMAEGTHIQCRNLQCLPRLPMNLSYLHIWGCNRVKATNDISNLKALSRLEIFACEELTKIEGLEGLENLRILKLKSLPLAKLLI</sequence>
<evidence type="ECO:0000259" key="4">
    <source>
        <dbReference type="PROSITE" id="PS50104"/>
    </source>
</evidence>
<dbReference type="AlphaFoldDB" id="A0ABD3KTK0"/>
<evidence type="ECO:0000313" key="6">
    <source>
        <dbReference type="Proteomes" id="UP001634007"/>
    </source>
</evidence>
<dbReference type="InterPro" id="IPR000157">
    <property type="entry name" value="TIR_dom"/>
</dbReference>
<dbReference type="Pfam" id="PF23282">
    <property type="entry name" value="WHD_ROQ1"/>
    <property type="match status" value="1"/>
</dbReference>
<dbReference type="Pfam" id="PF00931">
    <property type="entry name" value="NB-ARC"/>
    <property type="match status" value="1"/>
</dbReference>
<dbReference type="GO" id="GO:0006952">
    <property type="term" value="P:defense response"/>
    <property type="evidence" value="ECO:0007669"/>
    <property type="project" value="UniProtKB-KW"/>
</dbReference>
<organism evidence="5 6">
    <name type="scientific">Eucalyptus globulus</name>
    <name type="common">Tasmanian blue gum</name>
    <dbReference type="NCBI Taxonomy" id="34317"/>
    <lineage>
        <taxon>Eukaryota</taxon>
        <taxon>Viridiplantae</taxon>
        <taxon>Streptophyta</taxon>
        <taxon>Embryophyta</taxon>
        <taxon>Tracheophyta</taxon>
        <taxon>Spermatophyta</taxon>
        <taxon>Magnoliopsida</taxon>
        <taxon>eudicotyledons</taxon>
        <taxon>Gunneridae</taxon>
        <taxon>Pentapetalae</taxon>
        <taxon>rosids</taxon>
        <taxon>malvids</taxon>
        <taxon>Myrtales</taxon>
        <taxon>Myrtaceae</taxon>
        <taxon>Myrtoideae</taxon>
        <taxon>Eucalypteae</taxon>
        <taxon>Eucalyptus</taxon>
    </lineage>
</organism>
<dbReference type="GO" id="GO:0051707">
    <property type="term" value="P:response to other organism"/>
    <property type="evidence" value="ECO:0007669"/>
    <property type="project" value="UniProtKB-ARBA"/>
</dbReference>
<dbReference type="SUPFAM" id="SSF52058">
    <property type="entry name" value="L domain-like"/>
    <property type="match status" value="1"/>
</dbReference>
<dbReference type="EMBL" id="JBJKBG010000005">
    <property type="protein sequence ID" value="KAL3739170.1"/>
    <property type="molecule type" value="Genomic_DNA"/>
</dbReference>
<dbReference type="Gene3D" id="3.40.50.300">
    <property type="entry name" value="P-loop containing nucleotide triphosphate hydrolases"/>
    <property type="match status" value="1"/>
</dbReference>
<dbReference type="InterPro" id="IPR027417">
    <property type="entry name" value="P-loop_NTPase"/>
</dbReference>
<evidence type="ECO:0000256" key="3">
    <source>
        <dbReference type="ARBA" id="ARBA00022821"/>
    </source>
</evidence>
<dbReference type="SUPFAM" id="SSF46785">
    <property type="entry name" value="Winged helix' DNA-binding domain"/>
    <property type="match status" value="1"/>
</dbReference>